<protein>
    <submittedName>
        <fullName evidence="1">Uncharacterized protein</fullName>
    </submittedName>
</protein>
<accession>A0ABU9N5I3</accession>
<dbReference type="Proteomes" id="UP001460072">
    <property type="component" value="Unassembled WGS sequence"/>
</dbReference>
<name>A0ABU9N5I3_9FLAO</name>
<sequence>MDKSSKKKSYNQYNPAIIKQLKQKYGLSTQFIGQSLRGERTSDTSLKICEDYKQMEREINKAIQKV</sequence>
<comment type="caution">
    <text evidence="1">The sequence shown here is derived from an EMBL/GenBank/DDBJ whole genome shotgun (WGS) entry which is preliminary data.</text>
</comment>
<dbReference type="EMBL" id="JBCGDO010000007">
    <property type="protein sequence ID" value="MEM0542466.1"/>
    <property type="molecule type" value="Genomic_DNA"/>
</dbReference>
<evidence type="ECO:0000313" key="1">
    <source>
        <dbReference type="EMBL" id="MEM0542466.1"/>
    </source>
</evidence>
<dbReference type="RefSeq" id="WP_342695673.1">
    <property type="nucleotide sequence ID" value="NZ_JBCGDO010000007.1"/>
</dbReference>
<organism evidence="1 2">
    <name type="scientific">Flavobacterium aureirubrum</name>
    <dbReference type="NCBI Taxonomy" id="3133147"/>
    <lineage>
        <taxon>Bacteria</taxon>
        <taxon>Pseudomonadati</taxon>
        <taxon>Bacteroidota</taxon>
        <taxon>Flavobacteriia</taxon>
        <taxon>Flavobacteriales</taxon>
        <taxon>Flavobacteriaceae</taxon>
        <taxon>Flavobacterium</taxon>
    </lineage>
</organism>
<gene>
    <name evidence="1" type="ORF">WFZ85_07540</name>
</gene>
<evidence type="ECO:0000313" key="2">
    <source>
        <dbReference type="Proteomes" id="UP001460072"/>
    </source>
</evidence>
<reference evidence="1 2" key="1">
    <citation type="submission" date="2024-03" db="EMBL/GenBank/DDBJ databases">
        <title>Two novel species of the genus Flavobacterium exhibiting potentially degradation of complex polysaccharides.</title>
        <authorList>
            <person name="Lian X."/>
        </authorList>
    </citation>
    <scope>NUCLEOTIDE SEQUENCE [LARGE SCALE GENOMIC DNA]</scope>
    <source>
        <strain evidence="2">j3</strain>
    </source>
</reference>
<keyword evidence="2" id="KW-1185">Reference proteome</keyword>
<proteinExistence type="predicted"/>